<dbReference type="GO" id="GO:0043138">
    <property type="term" value="F:3'-5' DNA helicase activity"/>
    <property type="evidence" value="ECO:0007669"/>
    <property type="project" value="UniProtKB-EC"/>
</dbReference>
<evidence type="ECO:0000256" key="1">
    <source>
        <dbReference type="ARBA" id="ARBA00007816"/>
    </source>
</evidence>
<feature type="region of interest" description="Disordered" evidence="5">
    <location>
        <begin position="251"/>
        <end position="332"/>
    </location>
</feature>
<dbReference type="RefSeq" id="WP_317137324.1">
    <property type="nucleotide sequence ID" value="NZ_CP043875.1"/>
</dbReference>
<dbReference type="PANTHER" id="PTHR42957:SF1">
    <property type="entry name" value="HELICASE MJ1565-RELATED"/>
    <property type="match status" value="1"/>
</dbReference>
<dbReference type="EMBL" id="CP043875">
    <property type="protein sequence ID" value="WOF15750.1"/>
    <property type="molecule type" value="Genomic_DNA"/>
</dbReference>
<dbReference type="InterPro" id="IPR002789">
    <property type="entry name" value="HerA_central"/>
</dbReference>
<reference evidence="7 8" key="1">
    <citation type="submission" date="2019-09" db="EMBL/GenBank/DDBJ databases">
        <title>The complete genome of Methanoplanus sp. FWC-SCC4.</title>
        <authorList>
            <person name="Chen S.-C."/>
            <person name="Zhou Y.-Z."/>
            <person name="Lai M.-C."/>
        </authorList>
    </citation>
    <scope>NUCLEOTIDE SEQUENCE [LARGE SCALE GENOMIC DNA]</scope>
    <source>
        <strain evidence="7 8">FWC-SCC4</strain>
    </source>
</reference>
<dbReference type="Pfam" id="PF01935">
    <property type="entry name" value="DUF87"/>
    <property type="match status" value="1"/>
</dbReference>
<keyword evidence="8" id="KW-1185">Reference proteome</keyword>
<dbReference type="PANTHER" id="PTHR42957">
    <property type="entry name" value="HELICASE MJ1565-RELATED"/>
    <property type="match status" value="1"/>
</dbReference>
<evidence type="ECO:0000256" key="4">
    <source>
        <dbReference type="ARBA" id="ARBA00048988"/>
    </source>
</evidence>
<comment type="catalytic activity">
    <reaction evidence="3">
        <text>ATP + H2O = ADP + phosphate + H(+)</text>
        <dbReference type="Rhea" id="RHEA:13065"/>
        <dbReference type="ChEBI" id="CHEBI:15377"/>
        <dbReference type="ChEBI" id="CHEBI:15378"/>
        <dbReference type="ChEBI" id="CHEBI:30616"/>
        <dbReference type="ChEBI" id="CHEBI:43474"/>
        <dbReference type="ChEBI" id="CHEBI:456216"/>
        <dbReference type="EC" id="5.6.2.3"/>
    </reaction>
</comment>
<gene>
    <name evidence="7" type="ORF">F1737_03110</name>
</gene>
<comment type="catalytic activity">
    <reaction evidence="2">
        <text>Couples ATP hydrolysis with the unwinding of duplex DNA by translocating in the 3'-5' direction.</text>
        <dbReference type="EC" id="5.6.2.4"/>
    </reaction>
</comment>
<feature type="compositionally biased region" description="Basic residues" evidence="5">
    <location>
        <begin position="312"/>
        <end position="327"/>
    </location>
</feature>
<dbReference type="KEGG" id="mefw:F1737_03110"/>
<feature type="compositionally biased region" description="Basic and acidic residues" evidence="5">
    <location>
        <begin position="282"/>
        <end position="311"/>
    </location>
</feature>
<evidence type="ECO:0000256" key="2">
    <source>
        <dbReference type="ARBA" id="ARBA00034617"/>
    </source>
</evidence>
<dbReference type="GeneID" id="85229125"/>
<comment type="similarity">
    <text evidence="1">Belongs to the HerA family.</text>
</comment>
<dbReference type="Gene3D" id="3.40.50.300">
    <property type="entry name" value="P-loop containing nucleotide triphosphate hydrolases"/>
    <property type="match status" value="1"/>
</dbReference>
<evidence type="ECO:0000313" key="7">
    <source>
        <dbReference type="EMBL" id="WOF15750.1"/>
    </source>
</evidence>
<dbReference type="InterPro" id="IPR027417">
    <property type="entry name" value="P-loop_NTPase"/>
</dbReference>
<proteinExistence type="inferred from homology"/>
<dbReference type="Proteomes" id="UP001301797">
    <property type="component" value="Chromosome"/>
</dbReference>
<name>A0AA97I210_9EURY</name>
<feature type="domain" description="Helicase HerA central" evidence="6">
    <location>
        <begin position="11"/>
        <end position="72"/>
    </location>
</feature>
<protein>
    <submittedName>
        <fullName evidence="7">DUF87 domain-containing protein</fullName>
    </submittedName>
</protein>
<organism evidence="7 8">
    <name type="scientific">Methanochimaera problematica</name>
    <dbReference type="NCBI Taxonomy" id="2609417"/>
    <lineage>
        <taxon>Archaea</taxon>
        <taxon>Methanobacteriati</taxon>
        <taxon>Methanobacteriota</taxon>
        <taxon>Stenosarchaea group</taxon>
        <taxon>Methanomicrobia</taxon>
        <taxon>Methanomicrobiales</taxon>
        <taxon>Methanomicrobiaceae</taxon>
        <taxon>Methanochimaera</taxon>
    </lineage>
</organism>
<dbReference type="InterPro" id="IPR008571">
    <property type="entry name" value="HerA-like"/>
</dbReference>
<evidence type="ECO:0000313" key="8">
    <source>
        <dbReference type="Proteomes" id="UP001301797"/>
    </source>
</evidence>
<sequence length="579" mass="65234">MQLKIGKAGGRDFSVDAQELVTGRTCIIAQSGSGKSWSIAVLCEKMCRNNIGFCLIDTEGEYYSLKEKFENIWWVGAEGGDSECEDIAMDYDIEKVNIRHLMERAVAESRPVIYDVSEVDMVPRVTKLAHAIYDVATDQRKPYLLIVEEADKFIPQSRDSIKKIEEISRRGRKRGLGLMVATQRPAIVTKNVLSQCNSQIIGKLSIENDLKAVGLFFSSKQEVEELTTLNPGDFFVMGSLVHEKTKMRFGNRETKHRGVTPLLEEREMIADPDISGEEDNKEAESEVLPDKENPFKSENSGEKAAVSEKSKPKSKTPVKKATKKKKMSLPVDDRKKSEEGVIPLIEREEALEIASGKLRKKRFGFGTEERLLSGDLIYKPLVCVSVRYIGGLFRKTTRDAKFLVDGINGHGVEINGGLCFKPLFSEYLNLDEPSLMILKNMSFKGCTSAQIEAEIKLEKSDVEKSLKLLEERKLITESETVGESDEPVYVPLTVHPFPSIKNKYPSFSFRKGPFKEKYEKKIIDESDIRMILKVSESTSEIVDFSTVYYPVYKIVMASGPEERTIYIDAVEGKEVAFVF</sequence>
<dbReference type="SUPFAM" id="SSF52540">
    <property type="entry name" value="P-loop containing nucleoside triphosphate hydrolases"/>
    <property type="match status" value="1"/>
</dbReference>
<dbReference type="GO" id="GO:0043139">
    <property type="term" value="F:5'-3' DNA helicase activity"/>
    <property type="evidence" value="ECO:0007669"/>
    <property type="project" value="UniProtKB-EC"/>
</dbReference>
<evidence type="ECO:0000256" key="5">
    <source>
        <dbReference type="SAM" id="MobiDB-lite"/>
    </source>
</evidence>
<dbReference type="AlphaFoldDB" id="A0AA97I210"/>
<evidence type="ECO:0000259" key="6">
    <source>
        <dbReference type="Pfam" id="PF01935"/>
    </source>
</evidence>
<comment type="catalytic activity">
    <reaction evidence="4">
        <text>ATP + H2O = ADP + phosphate + H(+)</text>
        <dbReference type="Rhea" id="RHEA:13065"/>
        <dbReference type="ChEBI" id="CHEBI:15377"/>
        <dbReference type="ChEBI" id="CHEBI:15378"/>
        <dbReference type="ChEBI" id="CHEBI:30616"/>
        <dbReference type="ChEBI" id="CHEBI:43474"/>
        <dbReference type="ChEBI" id="CHEBI:456216"/>
        <dbReference type="EC" id="5.6.2.4"/>
    </reaction>
</comment>
<accession>A0AA97I210</accession>
<evidence type="ECO:0000256" key="3">
    <source>
        <dbReference type="ARBA" id="ARBA00048954"/>
    </source>
</evidence>